<dbReference type="RefSeq" id="WP_063209473.1">
    <property type="nucleotide sequence ID" value="NZ_LUKD01000008.1"/>
</dbReference>
<sequence>MKNKFVILTLSLAVFLVIAKHLKEKSTSVTAETAVLPDVEELKSSQPQSHVPEPNKGPEARTQSSTSASTFTSQEASASVSQSAPLEAPPKDMRKIDPEKKAAALKTLSVFN</sequence>
<feature type="compositionally biased region" description="Basic and acidic residues" evidence="1">
    <location>
        <begin position="89"/>
        <end position="99"/>
    </location>
</feature>
<evidence type="ECO:0000256" key="1">
    <source>
        <dbReference type="SAM" id="MobiDB-lite"/>
    </source>
</evidence>
<reference evidence="2 3" key="1">
    <citation type="submission" date="2016-03" db="EMBL/GenBank/DDBJ databases">
        <authorList>
            <person name="Ploux O."/>
        </authorList>
    </citation>
    <scope>NUCLEOTIDE SEQUENCE [LARGE SCALE GENOMIC DNA]</scope>
    <source>
        <strain evidence="2 3">EC13</strain>
    </source>
</reference>
<feature type="compositionally biased region" description="Low complexity" evidence="1">
    <location>
        <begin position="60"/>
        <end position="84"/>
    </location>
</feature>
<evidence type="ECO:0000313" key="3">
    <source>
        <dbReference type="Proteomes" id="UP000075799"/>
    </source>
</evidence>
<protein>
    <submittedName>
        <fullName evidence="2">Uncharacterized protein</fullName>
    </submittedName>
</protein>
<proteinExistence type="predicted"/>
<dbReference type="EMBL" id="LUKD01000008">
    <property type="protein sequence ID" value="KYG62959.1"/>
    <property type="molecule type" value="Genomic_DNA"/>
</dbReference>
<comment type="caution">
    <text evidence="2">The sequence shown here is derived from an EMBL/GenBank/DDBJ whole genome shotgun (WGS) entry which is preliminary data.</text>
</comment>
<organism evidence="2 3">
    <name type="scientific">Bdellovibrio bacteriovorus</name>
    <dbReference type="NCBI Taxonomy" id="959"/>
    <lineage>
        <taxon>Bacteria</taxon>
        <taxon>Pseudomonadati</taxon>
        <taxon>Bdellovibrionota</taxon>
        <taxon>Bdellovibrionia</taxon>
        <taxon>Bdellovibrionales</taxon>
        <taxon>Pseudobdellovibrionaceae</taxon>
        <taxon>Bdellovibrio</taxon>
    </lineage>
</organism>
<dbReference type="Proteomes" id="UP000075799">
    <property type="component" value="Unassembled WGS sequence"/>
</dbReference>
<name>A0A162G0J2_BDEBC</name>
<gene>
    <name evidence="2" type="ORF">AZI87_17005</name>
</gene>
<accession>A0A162G0J2</accession>
<feature type="region of interest" description="Disordered" evidence="1">
    <location>
        <begin position="37"/>
        <end position="99"/>
    </location>
</feature>
<dbReference type="AlphaFoldDB" id="A0A162G0J2"/>
<evidence type="ECO:0000313" key="2">
    <source>
        <dbReference type="EMBL" id="KYG62959.1"/>
    </source>
</evidence>